<dbReference type="RefSeq" id="WP_331255386.1">
    <property type="nucleotide sequence ID" value="NZ_CP133270.1"/>
</dbReference>
<feature type="domain" description="Transglycosylase SLT" evidence="3">
    <location>
        <begin position="75"/>
        <end position="199"/>
    </location>
</feature>
<reference evidence="4 5" key="1">
    <citation type="journal article" date="2024" name="Environ. Microbiol.">
        <title>Novel evolutionary insights on the interactions of the Holosporales (Alphaproteobacteria) with eukaryotic hosts from comparative genomics.</title>
        <authorList>
            <person name="Giovannini M."/>
            <person name="Petroni G."/>
            <person name="Castelli M."/>
        </authorList>
    </citation>
    <scope>NUCLEOTIDE SEQUENCE [LARGE SCALE GENOMIC DNA]</scope>
    <source>
        <strain evidence="4 5">US_Bl 15I1</strain>
    </source>
</reference>
<keyword evidence="2" id="KW-1133">Transmembrane helix</keyword>
<evidence type="ECO:0000313" key="5">
    <source>
        <dbReference type="Proteomes" id="UP001330434"/>
    </source>
</evidence>
<protein>
    <submittedName>
        <fullName evidence="4">Lytic transglycosylase domain-containing protein</fullName>
    </submittedName>
</protein>
<dbReference type="SUPFAM" id="SSF53955">
    <property type="entry name" value="Lysozyme-like"/>
    <property type="match status" value="1"/>
</dbReference>
<dbReference type="Gene3D" id="1.10.530.10">
    <property type="match status" value="1"/>
</dbReference>
<gene>
    <name evidence="4" type="ORF">Bealeia1_00709</name>
</gene>
<name>A0ABZ2C444_9PROT</name>
<accession>A0ABZ2C444</accession>
<keyword evidence="2" id="KW-0472">Membrane</keyword>
<dbReference type="EMBL" id="CP133270">
    <property type="protein sequence ID" value="WVX66530.1"/>
    <property type="molecule type" value="Genomic_DNA"/>
</dbReference>
<dbReference type="Pfam" id="PF01464">
    <property type="entry name" value="SLT"/>
    <property type="match status" value="1"/>
</dbReference>
<dbReference type="Proteomes" id="UP001330434">
    <property type="component" value="Chromosome"/>
</dbReference>
<dbReference type="InterPro" id="IPR023346">
    <property type="entry name" value="Lysozyme-like_dom_sf"/>
</dbReference>
<proteinExistence type="inferred from homology"/>
<evidence type="ECO:0000256" key="1">
    <source>
        <dbReference type="ARBA" id="ARBA00009387"/>
    </source>
</evidence>
<dbReference type="CDD" id="cd13400">
    <property type="entry name" value="LT_IagB-like"/>
    <property type="match status" value="1"/>
</dbReference>
<comment type="similarity">
    <text evidence="1">Belongs to the virb1 family.</text>
</comment>
<keyword evidence="5" id="KW-1185">Reference proteome</keyword>
<keyword evidence="2" id="KW-0812">Transmembrane</keyword>
<evidence type="ECO:0000256" key="2">
    <source>
        <dbReference type="SAM" id="Phobius"/>
    </source>
</evidence>
<organism evidence="4 5">
    <name type="scientific">Candidatus Bealeia paramacronuclearis</name>
    <dbReference type="NCBI Taxonomy" id="1921001"/>
    <lineage>
        <taxon>Bacteria</taxon>
        <taxon>Pseudomonadati</taxon>
        <taxon>Pseudomonadota</taxon>
        <taxon>Alphaproteobacteria</taxon>
        <taxon>Holosporales</taxon>
        <taxon>Holosporaceae</taxon>
        <taxon>Candidatus Bealeia</taxon>
    </lineage>
</organism>
<evidence type="ECO:0000259" key="3">
    <source>
        <dbReference type="Pfam" id="PF01464"/>
    </source>
</evidence>
<feature type="transmembrane region" description="Helical" evidence="2">
    <location>
        <begin position="12"/>
        <end position="32"/>
    </location>
</feature>
<dbReference type="InterPro" id="IPR008258">
    <property type="entry name" value="Transglycosylase_SLT_dom_1"/>
</dbReference>
<sequence>MQGTKMTTAIESTVKVVLGFTVLWFIFVWVALIDNAEAVQRVTALSWRFAGPKIITPQSYDRMKSAVSGTSCEDYVASAELRHGIPEDLLQAVAKVESGKSDGKGQVVAWPWTVNVEGKGYSYPSKQAAIDAVKKFQAEGKKSIDVGCMQVNLLYHPKAFPTLSAAFDPHHNVEYAARFLKGLRNDQSNWHQAVAHYHSANPEHHIPYRQKVMSQWNKEKKIANKAPQDLRLVQAESVASQGKTHRLNDRKSYMGLEKNTNLQNGNVRKVTRAGTGRRSIAAQRQAMAPRIIRASDANLSTAKRVGRISRAVAKSH</sequence>
<evidence type="ECO:0000313" key="4">
    <source>
        <dbReference type="EMBL" id="WVX66530.1"/>
    </source>
</evidence>